<proteinExistence type="predicted"/>
<dbReference type="KEGG" id="str:Sterm_1256"/>
<dbReference type="Proteomes" id="UP000000845">
    <property type="component" value="Chromosome"/>
</dbReference>
<dbReference type="AlphaFoldDB" id="D1AH89"/>
<name>D1AH89_SEBTE</name>
<dbReference type="RefSeq" id="WP_012860719.1">
    <property type="nucleotide sequence ID" value="NC_013517.1"/>
</dbReference>
<dbReference type="SUPFAM" id="SSF144217">
    <property type="entry name" value="CSL zinc finger"/>
    <property type="match status" value="1"/>
</dbReference>
<gene>
    <name evidence="1" type="ordered locus">Sterm_1256</name>
</gene>
<dbReference type="InterPro" id="IPR036671">
    <property type="entry name" value="DPH_MB_sf"/>
</dbReference>
<dbReference type="HOGENOM" id="CLU_215968_0_0_0"/>
<reference evidence="1 2" key="2">
    <citation type="journal article" date="2010" name="Stand. Genomic Sci.">
        <title>Complete genome sequence of Sebaldella termitidis type strain (NCTC 11300).</title>
        <authorList>
            <person name="Harmon-Smith M."/>
            <person name="Celia L."/>
            <person name="Chertkov O."/>
            <person name="Lapidus A."/>
            <person name="Copeland A."/>
            <person name="Glavina Del Rio T."/>
            <person name="Nolan M."/>
            <person name="Lucas S."/>
            <person name="Tice H."/>
            <person name="Cheng J.F."/>
            <person name="Han C."/>
            <person name="Detter J.C."/>
            <person name="Bruce D."/>
            <person name="Goodwin L."/>
            <person name="Pitluck S."/>
            <person name="Pati A."/>
            <person name="Liolios K."/>
            <person name="Ivanova N."/>
            <person name="Mavromatis K."/>
            <person name="Mikhailova N."/>
            <person name="Chen A."/>
            <person name="Palaniappan K."/>
            <person name="Land M."/>
            <person name="Hauser L."/>
            <person name="Chang Y.J."/>
            <person name="Jeffries C.D."/>
            <person name="Brettin T."/>
            <person name="Goker M."/>
            <person name="Beck B."/>
            <person name="Bristow J."/>
            <person name="Eisen J.A."/>
            <person name="Markowitz V."/>
            <person name="Hugenholtz P."/>
            <person name="Kyrpides N.C."/>
            <person name="Klenk H.P."/>
            <person name="Chen F."/>
        </authorList>
    </citation>
    <scope>NUCLEOTIDE SEQUENCE [LARGE SCALE GENOMIC DNA]</scope>
    <source>
        <strain evidence="2">ATCC 33386 / NCTC 11300</strain>
    </source>
</reference>
<accession>D1AH89</accession>
<keyword evidence="2" id="KW-1185">Reference proteome</keyword>
<evidence type="ECO:0000313" key="1">
    <source>
        <dbReference type="EMBL" id="ACZ08123.1"/>
    </source>
</evidence>
<dbReference type="EMBL" id="CP001739">
    <property type="protein sequence ID" value="ACZ08123.1"/>
    <property type="molecule type" value="Genomic_DNA"/>
</dbReference>
<evidence type="ECO:0000313" key="2">
    <source>
        <dbReference type="Proteomes" id="UP000000845"/>
    </source>
</evidence>
<sequence>MKKYRIRCKYCGRFHVELKVYEKAELKWKCRQCKKENQILVTVDKYFKN</sequence>
<organism evidence="1 2">
    <name type="scientific">Sebaldella termitidis (strain ATCC 33386 / NCTC 11300)</name>
    <dbReference type="NCBI Taxonomy" id="526218"/>
    <lineage>
        <taxon>Bacteria</taxon>
        <taxon>Fusobacteriati</taxon>
        <taxon>Fusobacteriota</taxon>
        <taxon>Fusobacteriia</taxon>
        <taxon>Fusobacteriales</taxon>
        <taxon>Leptotrichiaceae</taxon>
        <taxon>Sebaldella</taxon>
    </lineage>
</organism>
<protein>
    <submittedName>
        <fullName evidence="1">Uncharacterized protein</fullName>
    </submittedName>
</protein>
<dbReference type="STRING" id="526218.Sterm_1256"/>
<reference evidence="2" key="1">
    <citation type="submission" date="2009-09" db="EMBL/GenBank/DDBJ databases">
        <title>The complete chromosome of Sebaldella termitidis ATCC 33386.</title>
        <authorList>
            <consortium name="US DOE Joint Genome Institute (JGI-PGF)"/>
            <person name="Lucas S."/>
            <person name="Copeland A."/>
            <person name="Lapidus A."/>
            <person name="Glavina del Rio T."/>
            <person name="Dalin E."/>
            <person name="Tice H."/>
            <person name="Bruce D."/>
            <person name="Goodwin L."/>
            <person name="Pitluck S."/>
            <person name="Kyrpides N."/>
            <person name="Mavromatis K."/>
            <person name="Ivanova N."/>
            <person name="Mikhailova N."/>
            <person name="Sims D."/>
            <person name="Meincke L."/>
            <person name="Brettin T."/>
            <person name="Detter J.C."/>
            <person name="Han C."/>
            <person name="Larimer F."/>
            <person name="Land M."/>
            <person name="Hauser L."/>
            <person name="Markowitz V."/>
            <person name="Cheng J.F."/>
            <person name="Hugenholtz P."/>
            <person name="Woyke T."/>
            <person name="Wu D."/>
            <person name="Eisen J.A."/>
        </authorList>
    </citation>
    <scope>NUCLEOTIDE SEQUENCE [LARGE SCALE GENOMIC DNA]</scope>
    <source>
        <strain evidence="2">ATCC 33386 / NCTC 11300</strain>
    </source>
</reference>